<dbReference type="OrthoDB" id="9795729at2"/>
<dbReference type="GO" id="GO:0010181">
    <property type="term" value="F:FMN binding"/>
    <property type="evidence" value="ECO:0007669"/>
    <property type="project" value="TreeGrafter"/>
</dbReference>
<dbReference type="AlphaFoldDB" id="A0A2T7FVM1"/>
<name>A0A2T7FVM1_9RHOB</name>
<dbReference type="RefSeq" id="WP_108640985.1">
    <property type="nucleotide sequence ID" value="NZ_QCYG01000006.1"/>
</dbReference>
<proteinExistence type="predicted"/>
<reference evidence="2 3" key="1">
    <citation type="submission" date="2018-04" db="EMBL/GenBank/DDBJ databases">
        <title>Pelagivirga bohaiensis gen. nov., sp. nov., a bacterium isolated from the Bohai Sea.</title>
        <authorList>
            <person name="Ji X."/>
        </authorList>
    </citation>
    <scope>NUCLEOTIDE SEQUENCE [LARGE SCALE GENOMIC DNA]</scope>
    <source>
        <strain evidence="2 3">BH-SD16</strain>
    </source>
</reference>
<evidence type="ECO:0000313" key="3">
    <source>
        <dbReference type="Proteomes" id="UP000244817"/>
    </source>
</evidence>
<dbReference type="InterPro" id="IPR026816">
    <property type="entry name" value="Flavodoxin_dom"/>
</dbReference>
<gene>
    <name evidence="2" type="ORF">DC363_09825</name>
</gene>
<sequence>MSVLIAYATIEGQTGKIARFLEQRLQAAGCAVTVVDAGNRMVDVSFDGVEHVILAAPVHERRHPKAFEVFLTAHAKELAARRVLMLSISLSAAFPEGHADARDYLTEMKMRTGLSPEREACVAGAVRIGKYDYYAMQVLEHVVMRGRDYEASEGDHEFTDWPALAQTAGEFVGVSLEAETV</sequence>
<protein>
    <submittedName>
        <fullName evidence="2">Protoporphyrinogen oxidase</fullName>
    </submittedName>
</protein>
<keyword evidence="3" id="KW-1185">Reference proteome</keyword>
<dbReference type="InterPro" id="IPR052200">
    <property type="entry name" value="Protoporphyrinogen_IX_DH"/>
</dbReference>
<dbReference type="InterPro" id="IPR029039">
    <property type="entry name" value="Flavoprotein-like_sf"/>
</dbReference>
<evidence type="ECO:0000313" key="2">
    <source>
        <dbReference type="EMBL" id="PVA06204.1"/>
    </source>
</evidence>
<dbReference type="Gene3D" id="3.40.50.360">
    <property type="match status" value="1"/>
</dbReference>
<dbReference type="Pfam" id="PF12724">
    <property type="entry name" value="Flavodoxin_5"/>
    <property type="match status" value="1"/>
</dbReference>
<dbReference type="SUPFAM" id="SSF52218">
    <property type="entry name" value="Flavoproteins"/>
    <property type="match status" value="1"/>
</dbReference>
<dbReference type="PANTHER" id="PTHR38030:SF2">
    <property type="entry name" value="PROTOPORPHYRINOGEN IX DEHYDROGENASE [QUINONE]"/>
    <property type="match status" value="1"/>
</dbReference>
<evidence type="ECO:0000259" key="1">
    <source>
        <dbReference type="Pfam" id="PF12724"/>
    </source>
</evidence>
<dbReference type="EMBL" id="QCYG01000006">
    <property type="protein sequence ID" value="PVA06204.1"/>
    <property type="molecule type" value="Genomic_DNA"/>
</dbReference>
<dbReference type="PANTHER" id="PTHR38030">
    <property type="entry name" value="PROTOPORPHYRINOGEN IX DEHYDROGENASE [MENAQUINONE]"/>
    <property type="match status" value="1"/>
</dbReference>
<comment type="caution">
    <text evidence="2">The sequence shown here is derived from an EMBL/GenBank/DDBJ whole genome shotgun (WGS) entry which is preliminary data.</text>
</comment>
<dbReference type="Proteomes" id="UP000244817">
    <property type="component" value="Unassembled WGS sequence"/>
</dbReference>
<organism evidence="2 3">
    <name type="scientific">Thalassorhabdomicrobium marinisediminis</name>
    <dbReference type="NCBI Taxonomy" id="2170577"/>
    <lineage>
        <taxon>Bacteria</taxon>
        <taxon>Pseudomonadati</taxon>
        <taxon>Pseudomonadota</taxon>
        <taxon>Alphaproteobacteria</taxon>
        <taxon>Rhodobacterales</taxon>
        <taxon>Paracoccaceae</taxon>
        <taxon>Thalassorhabdomicrobium</taxon>
    </lineage>
</organism>
<dbReference type="GO" id="GO:0006783">
    <property type="term" value="P:heme biosynthetic process"/>
    <property type="evidence" value="ECO:0007669"/>
    <property type="project" value="TreeGrafter"/>
</dbReference>
<dbReference type="GO" id="GO:0070819">
    <property type="term" value="F:menaquinone-dependent protoporphyrinogen oxidase activity"/>
    <property type="evidence" value="ECO:0007669"/>
    <property type="project" value="TreeGrafter"/>
</dbReference>
<feature type="domain" description="Flavodoxin" evidence="1">
    <location>
        <begin position="4"/>
        <end position="145"/>
    </location>
</feature>
<accession>A0A2T7FVM1</accession>